<dbReference type="PROSITE" id="PS51684">
    <property type="entry name" value="SAM_MT_TRM5_TYW2"/>
    <property type="match status" value="1"/>
</dbReference>
<evidence type="ECO:0000256" key="6">
    <source>
        <dbReference type="ARBA" id="ARBA00022694"/>
    </source>
</evidence>
<dbReference type="GO" id="GO:0008175">
    <property type="term" value="F:tRNA methyltransferase activity"/>
    <property type="evidence" value="ECO:0007669"/>
    <property type="project" value="TreeGrafter"/>
</dbReference>
<dbReference type="InterPro" id="IPR056744">
    <property type="entry name" value="TRM5/TYW2-like_N"/>
</dbReference>
<comment type="catalytic activity">
    <reaction evidence="9">
        <text>4-demethylwyosine(37) in tRNA(Phe) + S-adenosyl-L-methionine = 4-demethyl-7-[(3S)-3-amino-3-carboxypropyl]wyosine(37) in tRNA(Phe) + S-methyl-5'-thioadenosine + H(+)</text>
        <dbReference type="Rhea" id="RHEA:36355"/>
        <dbReference type="Rhea" id="RHEA-COMP:10164"/>
        <dbReference type="Rhea" id="RHEA-COMP:10378"/>
        <dbReference type="ChEBI" id="CHEBI:15378"/>
        <dbReference type="ChEBI" id="CHEBI:17509"/>
        <dbReference type="ChEBI" id="CHEBI:59789"/>
        <dbReference type="ChEBI" id="CHEBI:64315"/>
        <dbReference type="ChEBI" id="CHEBI:73550"/>
        <dbReference type="EC" id="2.5.1.114"/>
    </reaction>
</comment>
<dbReference type="FunFam" id="3.30.300.110:FF:000002">
    <property type="entry name" value="tRNA wybutosine-synthesizing protein 2 homolog"/>
    <property type="match status" value="1"/>
</dbReference>
<feature type="non-terminal residue" evidence="11">
    <location>
        <position position="1"/>
    </location>
</feature>
<dbReference type="GO" id="GO:0030488">
    <property type="term" value="P:tRNA methylation"/>
    <property type="evidence" value="ECO:0007669"/>
    <property type="project" value="TreeGrafter"/>
</dbReference>
<evidence type="ECO:0000256" key="1">
    <source>
        <dbReference type="ARBA" id="ARBA00004797"/>
    </source>
</evidence>
<dbReference type="Proteomes" id="UP000549499">
    <property type="component" value="Unassembled WGS sequence"/>
</dbReference>
<keyword evidence="12" id="KW-1185">Reference proteome</keyword>
<evidence type="ECO:0000256" key="3">
    <source>
        <dbReference type="ARBA" id="ARBA00017179"/>
    </source>
</evidence>
<evidence type="ECO:0000256" key="5">
    <source>
        <dbReference type="ARBA" id="ARBA00022691"/>
    </source>
</evidence>
<gene>
    <name evidence="11" type="primary">Trmt12</name>
    <name evidence="11" type="ORF">CROSUL_R06547</name>
</gene>
<dbReference type="Pfam" id="PF25133">
    <property type="entry name" value="TYW2_N_2"/>
    <property type="match status" value="1"/>
</dbReference>
<dbReference type="OrthoDB" id="408788at2759"/>
<evidence type="ECO:0000313" key="12">
    <source>
        <dbReference type="Proteomes" id="UP000549499"/>
    </source>
</evidence>
<dbReference type="AlphaFoldDB" id="A0A7K5HC23"/>
<evidence type="ECO:0000256" key="4">
    <source>
        <dbReference type="ARBA" id="ARBA00022679"/>
    </source>
</evidence>
<dbReference type="GO" id="GO:0102522">
    <property type="term" value="F:tRNA 4-demethylwyosine alpha-amino-alpha-carboxypropyltransferase activity"/>
    <property type="evidence" value="ECO:0007669"/>
    <property type="project" value="UniProtKB-EC"/>
</dbReference>
<dbReference type="PANTHER" id="PTHR23245">
    <property type="entry name" value="TRNA METHYLTRANSFERASE"/>
    <property type="match status" value="1"/>
</dbReference>
<dbReference type="InterPro" id="IPR056743">
    <property type="entry name" value="TRM5-TYW2-like_MTfase"/>
</dbReference>
<proteinExistence type="predicted"/>
<evidence type="ECO:0000256" key="9">
    <source>
        <dbReference type="ARBA" id="ARBA00049400"/>
    </source>
</evidence>
<evidence type="ECO:0000313" key="11">
    <source>
        <dbReference type="EMBL" id="NWS66865.1"/>
    </source>
</evidence>
<evidence type="ECO:0000256" key="7">
    <source>
        <dbReference type="ARBA" id="ARBA00031315"/>
    </source>
</evidence>
<sequence length="423" mass="47266">AVGLGRVRLPWPCREHLEEEQLLDGRYRLQQVPGGRVALPVLEEKLGQLQLPQEMPCGLVHIQDPVPSRAARRRPPAQGLRDELRRLLGERWAEELERDVPRSWQRHGDLILLSEDSFRAAPWESLGPVLWETVALALGARRLARRGRVLPDGMRSPSVTLLLGQDGWVEHVDNGIRYTFDVTKCMFSPGNITEKLRVASLPCSGEVLVDLYAGIGYFTLPYLVHAAAAFAHACEWNGHAVEALRRNLVLNGVQDRCHIHHGDSRQVSGATWPRSPRSCVASPSLSLFFQLELRDVADRVNLGLIPSSEEGWPVACRVLKKDTGGVLHIHHNVETPVLRAERAGSDGEVQHPMEDSGKEVVGARIRPEWQRWAEATAARIRGLLAELHGQQWRTSILHIGAVKSYAPHVHHVVLDLECRPTLP</sequence>
<dbReference type="PANTHER" id="PTHR23245:SF25">
    <property type="entry name" value="TRNA WYBUTOSINE-SYNTHESIZING PROTEIN 2 HOMOLOG"/>
    <property type="match status" value="1"/>
</dbReference>
<dbReference type="SUPFAM" id="SSF53335">
    <property type="entry name" value="S-adenosyl-L-methionine-dependent methyltransferases"/>
    <property type="match status" value="1"/>
</dbReference>
<dbReference type="GO" id="GO:0005737">
    <property type="term" value="C:cytoplasm"/>
    <property type="evidence" value="ECO:0007669"/>
    <property type="project" value="TreeGrafter"/>
</dbReference>
<keyword evidence="6" id="KW-0819">tRNA processing</keyword>
<name>A0A7K5HC23_CROSL</name>
<evidence type="ECO:0000259" key="10">
    <source>
        <dbReference type="PROSITE" id="PS51684"/>
    </source>
</evidence>
<accession>A0A7K5HC23</accession>
<feature type="domain" description="SAM-dependent methyltransferase TRM5/TYW2-type" evidence="10">
    <location>
        <begin position="104"/>
        <end position="420"/>
    </location>
</feature>
<comment type="function">
    <text evidence="8">S-adenosyl-L-methionine-dependent transferase that acts as a component of the wybutosine biosynthesis pathway. Wybutosine is a hyper modified guanosine with a tricyclic base found at the 3'-position adjacent to the anticodon of eukaryotic phenylalanine tRNA. Catalyzes the transfer of the alpha-amino-alpha-carboxypropyl (acp) group from S-adenosyl-L-methionine to the C-7 position of 4-demethylwyosine (imG-14) to produce wybutosine-86.</text>
</comment>
<evidence type="ECO:0000256" key="2">
    <source>
        <dbReference type="ARBA" id="ARBA00012265"/>
    </source>
</evidence>
<keyword evidence="4" id="KW-0808">Transferase</keyword>
<dbReference type="InterPro" id="IPR056745">
    <property type="entry name" value="TYW2_N"/>
</dbReference>
<dbReference type="InterPro" id="IPR030382">
    <property type="entry name" value="MeTrfase_TRM5/TYW2"/>
</dbReference>
<keyword evidence="5" id="KW-0949">S-adenosyl-L-methionine</keyword>
<dbReference type="Pfam" id="PF25132">
    <property type="entry name" value="TYW2_N"/>
    <property type="match status" value="1"/>
</dbReference>
<organism evidence="11 12">
    <name type="scientific">Crotophaga sulcirostris</name>
    <name type="common">Groove-billed ani</name>
    <dbReference type="NCBI Taxonomy" id="33598"/>
    <lineage>
        <taxon>Eukaryota</taxon>
        <taxon>Metazoa</taxon>
        <taxon>Chordata</taxon>
        <taxon>Craniata</taxon>
        <taxon>Vertebrata</taxon>
        <taxon>Euteleostomi</taxon>
        <taxon>Archelosauria</taxon>
        <taxon>Archosauria</taxon>
        <taxon>Dinosauria</taxon>
        <taxon>Saurischia</taxon>
        <taxon>Theropoda</taxon>
        <taxon>Coelurosauria</taxon>
        <taxon>Aves</taxon>
        <taxon>Neognathae</taxon>
        <taxon>Neoaves</taxon>
        <taxon>Otidimorphae</taxon>
        <taxon>Cuculiformes</taxon>
        <taxon>Crotophagidae</taxon>
        <taxon>Crotophaga</taxon>
    </lineage>
</organism>
<protein>
    <recommendedName>
        <fullName evidence="3">tRNA wybutosine-synthesizing protein 2 homolog</fullName>
        <ecNumber evidence="2">2.5.1.114</ecNumber>
    </recommendedName>
    <alternativeName>
        <fullName evidence="7">tRNA(Phe) (4-demethylwyosine(37)-C(7)) aminocarboxypropyltransferase</fullName>
    </alternativeName>
</protein>
<dbReference type="Gene3D" id="3.40.50.150">
    <property type="entry name" value="Vaccinia Virus protein VP39"/>
    <property type="match status" value="1"/>
</dbReference>
<feature type="non-terminal residue" evidence="11">
    <location>
        <position position="423"/>
    </location>
</feature>
<dbReference type="Pfam" id="PF02475">
    <property type="entry name" value="TRM5-TYW2_MTfase"/>
    <property type="match status" value="1"/>
</dbReference>
<dbReference type="InterPro" id="IPR029063">
    <property type="entry name" value="SAM-dependent_MTases_sf"/>
</dbReference>
<dbReference type="EMBL" id="VYZB01000027">
    <property type="protein sequence ID" value="NWS66865.1"/>
    <property type="molecule type" value="Genomic_DNA"/>
</dbReference>
<dbReference type="EC" id="2.5.1.114" evidence="2"/>
<evidence type="ECO:0000256" key="8">
    <source>
        <dbReference type="ARBA" id="ARBA00037786"/>
    </source>
</evidence>
<dbReference type="Gene3D" id="3.30.300.110">
    <property type="entry name" value="Met-10+ protein-like domains"/>
    <property type="match status" value="1"/>
</dbReference>
<reference evidence="11 12" key="1">
    <citation type="submission" date="2019-09" db="EMBL/GenBank/DDBJ databases">
        <title>Bird 10,000 Genomes (B10K) Project - Family phase.</title>
        <authorList>
            <person name="Zhang G."/>
        </authorList>
    </citation>
    <scope>NUCLEOTIDE SEQUENCE [LARGE SCALE GENOMIC DNA]</scope>
    <source>
        <strain evidence="11">B10K-DU-003-44</strain>
        <tissue evidence="11">Muscle</tissue>
    </source>
</reference>
<comment type="caution">
    <text evidence="11">The sequence shown here is derived from an EMBL/GenBank/DDBJ whole genome shotgun (WGS) entry which is preliminary data.</text>
</comment>
<dbReference type="GO" id="GO:0031591">
    <property type="term" value="P:wybutosine biosynthetic process"/>
    <property type="evidence" value="ECO:0007669"/>
    <property type="project" value="TreeGrafter"/>
</dbReference>
<comment type="pathway">
    <text evidence="1">tRNA modification; wybutosine-tRNA(Phe) biosynthesis.</text>
</comment>